<dbReference type="Pfam" id="PF01026">
    <property type="entry name" value="TatD_DNase"/>
    <property type="match status" value="1"/>
</dbReference>
<evidence type="ECO:0000256" key="1">
    <source>
        <dbReference type="ARBA" id="ARBA00009275"/>
    </source>
</evidence>
<dbReference type="GO" id="GO:0008310">
    <property type="term" value="F:single-stranded DNA 3'-5' DNA exonuclease activity"/>
    <property type="evidence" value="ECO:0007669"/>
    <property type="project" value="TreeGrafter"/>
</dbReference>
<evidence type="ECO:0008006" key="6">
    <source>
        <dbReference type="Google" id="ProtNLM"/>
    </source>
</evidence>
<keyword evidence="3" id="KW-0479">Metal-binding</keyword>
<keyword evidence="2" id="KW-0540">Nuclease</keyword>
<evidence type="ECO:0000256" key="4">
    <source>
        <dbReference type="ARBA" id="ARBA00022801"/>
    </source>
</evidence>
<gene>
    <name evidence="5" type="ORF">PAUS00366_LOCUS16709</name>
</gene>
<dbReference type="SUPFAM" id="SSF51556">
    <property type="entry name" value="Metallo-dependent hydrolases"/>
    <property type="match status" value="1"/>
</dbReference>
<keyword evidence="4" id="KW-0378">Hydrolase</keyword>
<name>A0A7S4ARL4_9STRA</name>
<dbReference type="GO" id="GO:0005829">
    <property type="term" value="C:cytosol"/>
    <property type="evidence" value="ECO:0007669"/>
    <property type="project" value="TreeGrafter"/>
</dbReference>
<dbReference type="InterPro" id="IPR032466">
    <property type="entry name" value="Metal_Hydrolase"/>
</dbReference>
<dbReference type="PROSITE" id="PS01090">
    <property type="entry name" value="TATD_2"/>
    <property type="match status" value="1"/>
</dbReference>
<comment type="similarity">
    <text evidence="1">Belongs to the metallo-dependent hydrolases superfamily. TatD-type hydrolase family.</text>
</comment>
<dbReference type="CDD" id="cd01310">
    <property type="entry name" value="TatD_DNAse"/>
    <property type="match status" value="1"/>
</dbReference>
<protein>
    <recommendedName>
        <fullName evidence="6">TatD related DNase</fullName>
    </recommendedName>
</protein>
<organism evidence="5">
    <name type="scientific">Pseudo-nitzschia australis</name>
    <dbReference type="NCBI Taxonomy" id="44445"/>
    <lineage>
        <taxon>Eukaryota</taxon>
        <taxon>Sar</taxon>
        <taxon>Stramenopiles</taxon>
        <taxon>Ochrophyta</taxon>
        <taxon>Bacillariophyta</taxon>
        <taxon>Bacillariophyceae</taxon>
        <taxon>Bacillariophycidae</taxon>
        <taxon>Bacillariales</taxon>
        <taxon>Bacillariaceae</taxon>
        <taxon>Pseudo-nitzschia</taxon>
    </lineage>
</organism>
<dbReference type="EMBL" id="HBIX01024142">
    <property type="protein sequence ID" value="CAE0723953.1"/>
    <property type="molecule type" value="Transcribed_RNA"/>
</dbReference>
<proteinExistence type="inferred from homology"/>
<dbReference type="PANTHER" id="PTHR10060:SF15">
    <property type="entry name" value="DEOXYRIBONUCLEASE TATDN1"/>
    <property type="match status" value="1"/>
</dbReference>
<dbReference type="PANTHER" id="PTHR10060">
    <property type="entry name" value="TATD FAMILY DEOXYRIBONUCLEASE"/>
    <property type="match status" value="1"/>
</dbReference>
<evidence type="ECO:0000256" key="3">
    <source>
        <dbReference type="ARBA" id="ARBA00022723"/>
    </source>
</evidence>
<dbReference type="GO" id="GO:0046872">
    <property type="term" value="F:metal ion binding"/>
    <property type="evidence" value="ECO:0007669"/>
    <property type="project" value="UniProtKB-KW"/>
</dbReference>
<dbReference type="Gene3D" id="3.20.20.140">
    <property type="entry name" value="Metal-dependent hydrolases"/>
    <property type="match status" value="1"/>
</dbReference>
<dbReference type="AlphaFoldDB" id="A0A7S4ARL4"/>
<reference evidence="5" key="1">
    <citation type="submission" date="2021-01" db="EMBL/GenBank/DDBJ databases">
        <authorList>
            <person name="Corre E."/>
            <person name="Pelletier E."/>
            <person name="Niang G."/>
            <person name="Scheremetjew M."/>
            <person name="Finn R."/>
            <person name="Kale V."/>
            <person name="Holt S."/>
            <person name="Cochrane G."/>
            <person name="Meng A."/>
            <person name="Brown T."/>
            <person name="Cohen L."/>
        </authorList>
    </citation>
    <scope>NUCLEOTIDE SEQUENCE</scope>
    <source>
        <strain evidence="5">10249 10 AB</strain>
    </source>
</reference>
<dbReference type="InterPro" id="IPR001130">
    <property type="entry name" value="TatD-like"/>
</dbReference>
<evidence type="ECO:0000313" key="5">
    <source>
        <dbReference type="EMBL" id="CAE0723953.1"/>
    </source>
</evidence>
<sequence>MRFLSGLNRSRTRIVLSFYSTWLSRKQTQSLTSSSRYSLHTTACSTSTVRCSMAPELIDVDCNLLHSDMISLQKIETSDPWNIIEEDAVKAANIVAMISPSSTIVESERGLELLKVHPPPIDIKTTVGVHPYHVNDESLLFSQNGDKITMDDQKSRIKKILLADREENTNNFCAAVGECGLDASEGFPGLEDQIPWFEMQIEIARELELPLFVHERLAFDKAMELLEKVDSSKVPVVIHCFTGTKEECIAYIKRGYYISVSGYILKESNDNYAEVVSCLEEGVIPLDKLMIETDAPYMGFNGCRQLYLECNQEYVTSLNAKKRKRLQQSIYPNVPSSLPMVLNKVTESLQKHDFSLTIEKVAEKTTANAREFFGL</sequence>
<accession>A0A7S4ARL4</accession>
<evidence type="ECO:0000256" key="2">
    <source>
        <dbReference type="ARBA" id="ARBA00022722"/>
    </source>
</evidence>
<dbReference type="InterPro" id="IPR050891">
    <property type="entry name" value="TatD-type_Hydrolase"/>
</dbReference>
<dbReference type="InterPro" id="IPR018228">
    <property type="entry name" value="DNase_TatD-rel_CS"/>
</dbReference>